<keyword evidence="6" id="KW-1185">Reference proteome</keyword>
<evidence type="ECO:0000259" key="4">
    <source>
        <dbReference type="Pfam" id="PF13458"/>
    </source>
</evidence>
<evidence type="ECO:0000256" key="1">
    <source>
        <dbReference type="ARBA" id="ARBA00010062"/>
    </source>
</evidence>
<accession>A0ABX8X181</accession>
<reference evidence="5 6" key="1">
    <citation type="journal article" date="2022" name="J. Am. Chem. Soc.">
        <title>Biosynthesis of Guanitoxin Enables Global Environmental Detection in Freshwater Cyanobacteria.</title>
        <authorList>
            <person name="Lima S.T."/>
            <person name="Fallon T.R."/>
            <person name="Cordoza J.L."/>
            <person name="Chekan J.R."/>
            <person name="Delbaje E."/>
            <person name="Hopiavuori A.R."/>
            <person name="Alvarenga D.O."/>
            <person name="Wood S.M."/>
            <person name="Luhavaya H."/>
            <person name="Baumgartner J.T."/>
            <person name="Dorr F.A."/>
            <person name="Etchegaray A."/>
            <person name="Pinto E."/>
            <person name="McKinnie S.M.K."/>
            <person name="Fiore M.F."/>
            <person name="Moore B.S."/>
        </authorList>
    </citation>
    <scope>NUCLEOTIDE SEQUENCE [LARGE SCALE GENOMIC DNA]</scope>
    <source>
        <strain evidence="5 6">ITEP-024</strain>
    </source>
</reference>
<sequence>MTNIPNLPPSPYIIGKPITDPKKFFGREDLFSLISDNLLNNDQTLLYGQRRIGKSSILNLIPKKIGGDEFIFINFDFQAIGKLSNAEILSNIAHEILDKLELPQDHYNLLEHLAENIKQDFHNFDREFLDQVYRNIGNRKIVFLWDEFDVLTERNKEQETGIFLEYIIHLLNTDNRLSIIPVVGRHINRLKTLASFFKQAAYKEIALLDKENTQRLITKPTEGILTYPPETIDTIFNISAGSPYFTQVICDTIYGQVRDNYQNNPNDDLRTITPQNVKNVINQAIEAGKGGLAWFWDGLNLQQQIIIAAAAEAQEMAIINNQSVIEEPLTLLTKKYGIKITQDLTGAYDQLSEYGFLDGTKQKVKIEFVRLWLVKEHRLKDEITKLETINQEYVDDIFSFAKKYNQESLSFYQQALKANPNNFKTVIYLAQEYLNIQNIDEAINLYKRAYQFYSQTNNYQQQEAILQYLLSLAQQKSQAQDFEQALEICTMADQIDSEQSKDVLIEVREDYGHELILKRQWAKAEEQFEFVLQINPNRKSSKHKLAEIQTLKSKTKLTVEEENSASVNINTNTISNWLNWVLRFRGFLGGLAIILLLGFGGYTVFFSKPCPVGEKKEFGFWCVVDNSRISRGDRTFFPNISNRFRDEGIQAFQKGDYQQAANLFKQAVTANLNDPEVRIYYNNALARQQGSPFTFAVVVPIDNKNTSEGQEILRGVAAAQNQFNQNKGFNGRLLEIVIANDGNANNGNTKDGNTKYVEQVAQQLANDSSILGVIGHKSSDVTKIALPVYEKAGLPLISATSTSVLLNNPVFFRSVYSDESAGQKLAEYAYKQMKLKKAVIFANPNSPYSNSIREVFTNTFEKLGGKVVRKPLIDLTATTFDPEKEVAKSVYTDKAEAALLFPNPDTTDIAINIVKEITNRNARLKAQNFPIQEVKMLAGDTLYNYNQTIVRGGKDVEGLIIAIPWFRGTSAAEEFAKKSKELWGGDVSWRTATSYDATQAFIKALSNNASRQTVLERLKNVNLTANETSGYPFQFTENRERQGESILLQVKDGKFVEIESR</sequence>
<keyword evidence="3" id="KW-0802">TPR repeat</keyword>
<protein>
    <submittedName>
        <fullName evidence="5">ABC transporter substrate-binding protein</fullName>
    </submittedName>
</protein>
<dbReference type="Pfam" id="PF13458">
    <property type="entry name" value="Peripla_BP_6"/>
    <property type="match status" value="1"/>
</dbReference>
<dbReference type="InterPro" id="IPR028081">
    <property type="entry name" value="Leu-bd"/>
</dbReference>
<evidence type="ECO:0000256" key="2">
    <source>
        <dbReference type="ARBA" id="ARBA00022729"/>
    </source>
</evidence>
<gene>
    <name evidence="5" type="ORF">K2F26_03375</name>
</gene>
<dbReference type="SMART" id="SM00028">
    <property type="entry name" value="TPR"/>
    <property type="match status" value="4"/>
</dbReference>
<dbReference type="SUPFAM" id="SSF48452">
    <property type="entry name" value="TPR-like"/>
    <property type="match status" value="2"/>
</dbReference>
<dbReference type="InterPro" id="IPR027417">
    <property type="entry name" value="P-loop_NTPase"/>
</dbReference>
<evidence type="ECO:0000313" key="5">
    <source>
        <dbReference type="EMBL" id="QYX32451.1"/>
    </source>
</evidence>
<dbReference type="PANTHER" id="PTHR30483">
    <property type="entry name" value="LEUCINE-SPECIFIC-BINDING PROTEIN"/>
    <property type="match status" value="1"/>
</dbReference>
<evidence type="ECO:0000256" key="3">
    <source>
        <dbReference type="PROSITE-ProRule" id="PRU00339"/>
    </source>
</evidence>
<dbReference type="SUPFAM" id="SSF52540">
    <property type="entry name" value="P-loop containing nucleoside triphosphate hydrolases"/>
    <property type="match status" value="1"/>
</dbReference>
<name>A0ABX8X181_9CYAN</name>
<dbReference type="SUPFAM" id="SSF53822">
    <property type="entry name" value="Periplasmic binding protein-like I"/>
    <property type="match status" value="1"/>
</dbReference>
<dbReference type="Gene3D" id="3.40.50.300">
    <property type="entry name" value="P-loop containing nucleotide triphosphate hydrolases"/>
    <property type="match status" value="1"/>
</dbReference>
<proteinExistence type="inferred from homology"/>
<dbReference type="PROSITE" id="PS50005">
    <property type="entry name" value="TPR"/>
    <property type="match status" value="1"/>
</dbReference>
<dbReference type="EMBL" id="CP080598">
    <property type="protein sequence ID" value="QYX32451.1"/>
    <property type="molecule type" value="Genomic_DNA"/>
</dbReference>
<dbReference type="InterPro" id="IPR011990">
    <property type="entry name" value="TPR-like_helical_dom_sf"/>
</dbReference>
<dbReference type="PANTHER" id="PTHR30483:SF6">
    <property type="entry name" value="PERIPLASMIC BINDING PROTEIN OF ABC TRANSPORTER FOR NATURAL AMINO ACIDS"/>
    <property type="match status" value="1"/>
</dbReference>
<dbReference type="InterPro" id="IPR028082">
    <property type="entry name" value="Peripla_BP_I"/>
</dbReference>
<dbReference type="Gene3D" id="1.25.40.10">
    <property type="entry name" value="Tetratricopeptide repeat domain"/>
    <property type="match status" value="2"/>
</dbReference>
<dbReference type="RefSeq" id="WP_220610349.1">
    <property type="nucleotide sequence ID" value="NZ_CP080598.1"/>
</dbReference>
<organism evidence="5 6">
    <name type="scientific">Sphaerospermopsis torques-reginae ITEP-024</name>
    <dbReference type="NCBI Taxonomy" id="984208"/>
    <lineage>
        <taxon>Bacteria</taxon>
        <taxon>Bacillati</taxon>
        <taxon>Cyanobacteriota</taxon>
        <taxon>Cyanophyceae</taxon>
        <taxon>Nostocales</taxon>
        <taxon>Aphanizomenonaceae</taxon>
        <taxon>Sphaerospermopsis</taxon>
        <taxon>Sphaerospermopsis torques-reginae</taxon>
    </lineage>
</organism>
<dbReference type="CDD" id="cd06268">
    <property type="entry name" value="PBP1_ABC_transporter_LIVBP-like"/>
    <property type="match status" value="1"/>
</dbReference>
<dbReference type="Proteomes" id="UP000826540">
    <property type="component" value="Chromosome"/>
</dbReference>
<dbReference type="InterPro" id="IPR051010">
    <property type="entry name" value="BCAA_transport"/>
</dbReference>
<dbReference type="Gene3D" id="3.40.50.2300">
    <property type="match status" value="2"/>
</dbReference>
<feature type="domain" description="Leucine-binding protein" evidence="4">
    <location>
        <begin position="695"/>
        <end position="1053"/>
    </location>
</feature>
<keyword evidence="2" id="KW-0732">Signal</keyword>
<evidence type="ECO:0000313" key="6">
    <source>
        <dbReference type="Proteomes" id="UP000826540"/>
    </source>
</evidence>
<dbReference type="InterPro" id="IPR019734">
    <property type="entry name" value="TPR_rpt"/>
</dbReference>
<comment type="similarity">
    <text evidence="1">Belongs to the leucine-binding protein family.</text>
</comment>
<feature type="repeat" description="TPR" evidence="3">
    <location>
        <begin position="641"/>
        <end position="674"/>
    </location>
</feature>